<keyword evidence="2" id="KW-0597">Phosphoprotein</keyword>
<evidence type="ECO:0000313" key="16">
    <source>
        <dbReference type="Proteomes" id="UP000440578"/>
    </source>
</evidence>
<dbReference type="FunFam" id="1.10.510.10:FF:000432">
    <property type="entry name" value="mitogen-activated protein kinase kinase 3"/>
    <property type="match status" value="1"/>
</dbReference>
<protein>
    <recommendedName>
        <fullName evidence="9">mitogen-activated protein kinase kinase</fullName>
        <ecNumber evidence="9">2.7.12.2</ecNumber>
    </recommendedName>
</protein>
<keyword evidence="7" id="KW-0829">Tyrosine-protein kinase</keyword>
<name>A0A6A4XB56_AMPAM</name>
<keyword evidence="4" id="KW-0547">Nucleotide-binding</keyword>
<evidence type="ECO:0000256" key="7">
    <source>
        <dbReference type="ARBA" id="ARBA00023137"/>
    </source>
</evidence>
<comment type="catalytic activity">
    <reaction evidence="10">
        <text>L-seryl-[protein] + ATP = O-phospho-L-seryl-[protein] + ADP + H(+)</text>
        <dbReference type="Rhea" id="RHEA:17989"/>
        <dbReference type="Rhea" id="RHEA-COMP:9863"/>
        <dbReference type="Rhea" id="RHEA-COMP:11604"/>
        <dbReference type="ChEBI" id="CHEBI:15378"/>
        <dbReference type="ChEBI" id="CHEBI:29999"/>
        <dbReference type="ChEBI" id="CHEBI:30616"/>
        <dbReference type="ChEBI" id="CHEBI:83421"/>
        <dbReference type="ChEBI" id="CHEBI:456216"/>
        <dbReference type="EC" id="2.7.12.2"/>
    </reaction>
</comment>
<sequence>MNASATGATPRTRPSASAMSGLRLNVRDVHNRLQEENESRDADRGLNLDFSRPKEGQPSRRPRPLPITAEFAPGRSDEQRRPPRNLHFPSHQQPFRRINSAEIQTKMNEIMQLTGILTIDGVRYRASPEDLQHVGELGTGSCGHVVKMVHKPSGKVLAVKQMRRSGNPEENKRIIMDLDVVLKSHDCPYIVQCLGCFITDADVWICMELMATCLDKLLKKMGNKPIPEPILGKITVSTVKALHYLKDQHGVIHRDVKPSNILLDEMGQVKMCDFGISGRLVDSKAKTRTAGSAAYMAPERIEPPNPDRPDYDIRADVWSLGITLVELATGVLPYADCTSEFEALTRVLKYDAPLLPDGGGFSPELRSFVKDCLTKDYKQRPKYKRLLDHEFIKKSERMRVDVSSWFRDVQAQTSGIKTPTTRRRTPPPASPHHPFHSRRRNPEPERFTPESWAPRGRFSERSGLYNFLGLNPCADGQPRYNSMASPLMMRRQDAGRGGGSQSVPNASTSQSHGSPSGRPPLDRRAFFTPEPHRRPFPHHSHQPMFSQP</sequence>
<feature type="region of interest" description="Disordered" evidence="13">
    <location>
        <begin position="411"/>
        <end position="455"/>
    </location>
</feature>
<feature type="compositionally biased region" description="Basic and acidic residues" evidence="13">
    <location>
        <begin position="520"/>
        <end position="533"/>
    </location>
</feature>
<dbReference type="EMBL" id="VIIS01000169">
    <property type="protein sequence ID" value="KAF0312448.1"/>
    <property type="molecule type" value="Genomic_DNA"/>
</dbReference>
<evidence type="ECO:0000256" key="5">
    <source>
        <dbReference type="ARBA" id="ARBA00022777"/>
    </source>
</evidence>
<feature type="compositionally biased region" description="Basic and acidic residues" evidence="13">
    <location>
        <begin position="25"/>
        <end position="58"/>
    </location>
</feature>
<dbReference type="InterPro" id="IPR008271">
    <property type="entry name" value="Ser/Thr_kinase_AS"/>
</dbReference>
<evidence type="ECO:0000256" key="9">
    <source>
        <dbReference type="ARBA" id="ARBA00038999"/>
    </source>
</evidence>
<dbReference type="SMART" id="SM00220">
    <property type="entry name" value="S_TKc"/>
    <property type="match status" value="1"/>
</dbReference>
<evidence type="ECO:0000256" key="6">
    <source>
        <dbReference type="ARBA" id="ARBA00022840"/>
    </source>
</evidence>
<evidence type="ECO:0000256" key="1">
    <source>
        <dbReference type="ARBA" id="ARBA00022527"/>
    </source>
</evidence>
<dbReference type="OrthoDB" id="10252354at2759"/>
<dbReference type="InterPro" id="IPR011009">
    <property type="entry name" value="Kinase-like_dom_sf"/>
</dbReference>
<comment type="catalytic activity">
    <reaction evidence="11">
        <text>L-threonyl-[protein] + ATP = O-phospho-L-threonyl-[protein] + ADP + H(+)</text>
        <dbReference type="Rhea" id="RHEA:46608"/>
        <dbReference type="Rhea" id="RHEA-COMP:11060"/>
        <dbReference type="Rhea" id="RHEA-COMP:11605"/>
        <dbReference type="ChEBI" id="CHEBI:15378"/>
        <dbReference type="ChEBI" id="CHEBI:30013"/>
        <dbReference type="ChEBI" id="CHEBI:30616"/>
        <dbReference type="ChEBI" id="CHEBI:61977"/>
        <dbReference type="ChEBI" id="CHEBI:456216"/>
        <dbReference type="EC" id="2.7.12.2"/>
    </reaction>
</comment>
<keyword evidence="5 15" id="KW-0418">Kinase</keyword>
<evidence type="ECO:0000313" key="15">
    <source>
        <dbReference type="EMBL" id="KAF0312448.1"/>
    </source>
</evidence>
<keyword evidence="1" id="KW-0723">Serine/threonine-protein kinase</keyword>
<dbReference type="GO" id="GO:0010508">
    <property type="term" value="P:positive regulation of autophagy"/>
    <property type="evidence" value="ECO:0007669"/>
    <property type="project" value="UniProtKB-ARBA"/>
</dbReference>
<gene>
    <name evidence="15" type="primary">MAP2K7_0</name>
    <name evidence="15" type="ORF">FJT64_016804</name>
</gene>
<dbReference type="CDD" id="cd06618">
    <property type="entry name" value="PKc_MKK7"/>
    <property type="match status" value="1"/>
</dbReference>
<evidence type="ECO:0000256" key="11">
    <source>
        <dbReference type="ARBA" id="ARBA00049299"/>
    </source>
</evidence>
<dbReference type="Gene3D" id="1.10.510.10">
    <property type="entry name" value="Transferase(Phosphotransferase) domain 1"/>
    <property type="match status" value="1"/>
</dbReference>
<dbReference type="FunFam" id="3.30.200.20:FF:000040">
    <property type="entry name" value="Dual specificity mitogen-activated protein kinase kinase"/>
    <property type="match status" value="1"/>
</dbReference>
<keyword evidence="3" id="KW-0808">Transferase</keyword>
<dbReference type="PROSITE" id="PS00108">
    <property type="entry name" value="PROTEIN_KINASE_ST"/>
    <property type="match status" value="1"/>
</dbReference>
<dbReference type="Proteomes" id="UP000440578">
    <property type="component" value="Unassembled WGS sequence"/>
</dbReference>
<dbReference type="GO" id="GO:0043068">
    <property type="term" value="P:positive regulation of programmed cell death"/>
    <property type="evidence" value="ECO:0007669"/>
    <property type="project" value="UniProtKB-ARBA"/>
</dbReference>
<dbReference type="Pfam" id="PF00069">
    <property type="entry name" value="Pkinase"/>
    <property type="match status" value="1"/>
</dbReference>
<reference evidence="15 16" key="1">
    <citation type="submission" date="2019-07" db="EMBL/GenBank/DDBJ databases">
        <title>Draft genome assembly of a fouling barnacle, Amphibalanus amphitrite (Darwin, 1854): The first reference genome for Thecostraca.</title>
        <authorList>
            <person name="Kim W."/>
        </authorList>
    </citation>
    <scope>NUCLEOTIDE SEQUENCE [LARGE SCALE GENOMIC DNA]</scope>
    <source>
        <strain evidence="15">SNU_AA5</strain>
        <tissue evidence="15">Soma without cirri and trophi</tissue>
    </source>
</reference>
<organism evidence="15 16">
    <name type="scientific">Amphibalanus amphitrite</name>
    <name type="common">Striped barnacle</name>
    <name type="synonym">Balanus amphitrite</name>
    <dbReference type="NCBI Taxonomy" id="1232801"/>
    <lineage>
        <taxon>Eukaryota</taxon>
        <taxon>Metazoa</taxon>
        <taxon>Ecdysozoa</taxon>
        <taxon>Arthropoda</taxon>
        <taxon>Crustacea</taxon>
        <taxon>Multicrustacea</taxon>
        <taxon>Cirripedia</taxon>
        <taxon>Thoracica</taxon>
        <taxon>Thoracicalcarea</taxon>
        <taxon>Balanomorpha</taxon>
        <taxon>Balanoidea</taxon>
        <taxon>Balanidae</taxon>
        <taxon>Amphibalaninae</taxon>
        <taxon>Amphibalanus</taxon>
    </lineage>
</organism>
<evidence type="ECO:0000256" key="4">
    <source>
        <dbReference type="ARBA" id="ARBA00022741"/>
    </source>
</evidence>
<dbReference type="GO" id="GO:0004708">
    <property type="term" value="F:MAP kinase kinase activity"/>
    <property type="evidence" value="ECO:0007669"/>
    <property type="project" value="UniProtKB-EC"/>
</dbReference>
<comment type="similarity">
    <text evidence="8">Belongs to the protein kinase superfamily. STE Ser/Thr protein kinase family. MAP kinase kinase subfamily.</text>
</comment>
<dbReference type="GO" id="GO:0004674">
    <property type="term" value="F:protein serine/threonine kinase activity"/>
    <property type="evidence" value="ECO:0007669"/>
    <property type="project" value="UniProtKB-KW"/>
</dbReference>
<comment type="caution">
    <text evidence="15">The sequence shown here is derived from an EMBL/GenBank/DDBJ whole genome shotgun (WGS) entry which is preliminary data.</text>
</comment>
<dbReference type="EC" id="2.7.12.2" evidence="9"/>
<proteinExistence type="inferred from homology"/>
<evidence type="ECO:0000256" key="3">
    <source>
        <dbReference type="ARBA" id="ARBA00022679"/>
    </source>
</evidence>
<dbReference type="GO" id="GO:0004713">
    <property type="term" value="F:protein tyrosine kinase activity"/>
    <property type="evidence" value="ECO:0007669"/>
    <property type="project" value="UniProtKB-KW"/>
</dbReference>
<keyword evidence="6" id="KW-0067">ATP-binding</keyword>
<evidence type="ECO:0000256" key="13">
    <source>
        <dbReference type="SAM" id="MobiDB-lite"/>
    </source>
</evidence>
<dbReference type="GO" id="GO:0005524">
    <property type="term" value="F:ATP binding"/>
    <property type="evidence" value="ECO:0007669"/>
    <property type="project" value="UniProtKB-KW"/>
</dbReference>
<evidence type="ECO:0000256" key="2">
    <source>
        <dbReference type="ARBA" id="ARBA00022553"/>
    </source>
</evidence>
<feature type="region of interest" description="Disordered" evidence="13">
    <location>
        <begin position="1"/>
        <end position="93"/>
    </location>
</feature>
<dbReference type="Gene3D" id="3.30.200.20">
    <property type="entry name" value="Phosphorylase Kinase, domain 1"/>
    <property type="match status" value="1"/>
</dbReference>
<dbReference type="GO" id="GO:0006950">
    <property type="term" value="P:response to stress"/>
    <property type="evidence" value="ECO:0007669"/>
    <property type="project" value="UniProtKB-ARBA"/>
</dbReference>
<feature type="region of interest" description="Disordered" evidence="13">
    <location>
        <begin position="491"/>
        <end position="548"/>
    </location>
</feature>
<dbReference type="PANTHER" id="PTHR47238">
    <property type="entry name" value="MITOGEN-ACTIVATED PROTEIN KINASE KINASE 5"/>
    <property type="match status" value="1"/>
</dbReference>
<dbReference type="PANTHER" id="PTHR47238:SF2">
    <property type="entry name" value="DUAL SPECIFICITY MITOGEN-ACTIVATED PROTEIN KINASE KINASE HEMIPTEROUS"/>
    <property type="match status" value="1"/>
</dbReference>
<dbReference type="InterPro" id="IPR052468">
    <property type="entry name" value="Dual_spec_MAPK_kinase"/>
</dbReference>
<keyword evidence="16" id="KW-1185">Reference proteome</keyword>
<dbReference type="InterPro" id="IPR000719">
    <property type="entry name" value="Prot_kinase_dom"/>
</dbReference>
<evidence type="ECO:0000256" key="10">
    <source>
        <dbReference type="ARBA" id="ARBA00049014"/>
    </source>
</evidence>
<evidence type="ECO:0000256" key="8">
    <source>
        <dbReference type="ARBA" id="ARBA00038035"/>
    </source>
</evidence>
<feature type="compositionally biased region" description="Polar residues" evidence="13">
    <location>
        <begin position="501"/>
        <end position="514"/>
    </location>
</feature>
<dbReference type="SUPFAM" id="SSF56112">
    <property type="entry name" value="Protein kinase-like (PK-like)"/>
    <property type="match status" value="1"/>
</dbReference>
<evidence type="ECO:0000256" key="12">
    <source>
        <dbReference type="ARBA" id="ARBA00051693"/>
    </source>
</evidence>
<feature type="domain" description="Protein kinase" evidence="14">
    <location>
        <begin position="131"/>
        <end position="392"/>
    </location>
</feature>
<dbReference type="AlphaFoldDB" id="A0A6A4XB56"/>
<accession>A0A6A4XB56</accession>
<feature type="compositionally biased region" description="Polar residues" evidence="13">
    <location>
        <begin position="1"/>
        <end position="18"/>
    </location>
</feature>
<comment type="catalytic activity">
    <reaction evidence="12">
        <text>L-tyrosyl-[protein] + ATP = O-phospho-L-tyrosyl-[protein] + ADP + H(+)</text>
        <dbReference type="Rhea" id="RHEA:10596"/>
        <dbReference type="Rhea" id="RHEA-COMP:10136"/>
        <dbReference type="Rhea" id="RHEA-COMP:20101"/>
        <dbReference type="ChEBI" id="CHEBI:15378"/>
        <dbReference type="ChEBI" id="CHEBI:30616"/>
        <dbReference type="ChEBI" id="CHEBI:46858"/>
        <dbReference type="ChEBI" id="CHEBI:61978"/>
        <dbReference type="ChEBI" id="CHEBI:456216"/>
        <dbReference type="EC" id="2.7.12.2"/>
    </reaction>
</comment>
<dbReference type="PROSITE" id="PS50011">
    <property type="entry name" value="PROTEIN_KINASE_DOM"/>
    <property type="match status" value="1"/>
</dbReference>
<evidence type="ECO:0000259" key="14">
    <source>
        <dbReference type="PROSITE" id="PS50011"/>
    </source>
</evidence>